<feature type="compositionally biased region" description="Basic and acidic residues" evidence="1">
    <location>
        <begin position="56"/>
        <end position="65"/>
    </location>
</feature>
<dbReference type="HOGENOM" id="CLU_1461405_0_0_1"/>
<evidence type="ECO:0000313" key="4">
    <source>
        <dbReference type="Proteomes" id="UP000006039"/>
    </source>
</evidence>
<dbReference type="RefSeq" id="XP_009225431.1">
    <property type="nucleotide sequence ID" value="XM_009227167.1"/>
</dbReference>
<dbReference type="Proteomes" id="UP000006039">
    <property type="component" value="Unassembled WGS sequence"/>
</dbReference>
<accession>J3P726</accession>
<dbReference type="EMBL" id="GL385399">
    <property type="protein sequence ID" value="EJT72457.1"/>
    <property type="molecule type" value="Genomic_DNA"/>
</dbReference>
<gene>
    <name evidence="3" type="primary">20349781</name>
    <name evidence="2" type="ORF">GGTG_09323</name>
</gene>
<evidence type="ECO:0000313" key="3">
    <source>
        <dbReference type="EnsemblFungi" id="EJT72457"/>
    </source>
</evidence>
<dbReference type="GeneID" id="20349781"/>
<reference evidence="3" key="4">
    <citation type="journal article" date="2015" name="G3 (Bethesda)">
        <title>Genome sequences of three phytopathogenic species of the Magnaporthaceae family of fungi.</title>
        <authorList>
            <person name="Okagaki L.H."/>
            <person name="Nunes C.C."/>
            <person name="Sailsbery J."/>
            <person name="Clay B."/>
            <person name="Brown D."/>
            <person name="John T."/>
            <person name="Oh Y."/>
            <person name="Young N."/>
            <person name="Fitzgerald M."/>
            <person name="Haas B.J."/>
            <person name="Zeng Q."/>
            <person name="Young S."/>
            <person name="Adiconis X."/>
            <person name="Fan L."/>
            <person name="Levin J.Z."/>
            <person name="Mitchell T.K."/>
            <person name="Okubara P.A."/>
            <person name="Farman M.L."/>
            <person name="Kohn L.M."/>
            <person name="Birren B."/>
            <person name="Ma L.-J."/>
            <person name="Dean R.A."/>
        </authorList>
    </citation>
    <scope>NUCLEOTIDE SEQUENCE</scope>
    <source>
        <strain evidence="3">R3-111a-1</strain>
    </source>
</reference>
<organism evidence="2">
    <name type="scientific">Gaeumannomyces tritici (strain R3-111a-1)</name>
    <name type="common">Wheat and barley take-all root rot fungus</name>
    <name type="synonym">Gaeumannomyces graminis var. tritici</name>
    <dbReference type="NCBI Taxonomy" id="644352"/>
    <lineage>
        <taxon>Eukaryota</taxon>
        <taxon>Fungi</taxon>
        <taxon>Dikarya</taxon>
        <taxon>Ascomycota</taxon>
        <taxon>Pezizomycotina</taxon>
        <taxon>Sordariomycetes</taxon>
        <taxon>Sordariomycetidae</taxon>
        <taxon>Magnaporthales</taxon>
        <taxon>Magnaporthaceae</taxon>
        <taxon>Gaeumannomyces</taxon>
    </lineage>
</organism>
<reference evidence="2" key="3">
    <citation type="submission" date="2010-09" db="EMBL/GenBank/DDBJ databases">
        <title>Annotation of Gaeumannomyces graminis var. tritici R3-111a-1.</title>
        <authorList>
            <consortium name="The Broad Institute Genome Sequencing Platform"/>
            <person name="Ma L.-J."/>
            <person name="Dead R."/>
            <person name="Young S.K."/>
            <person name="Zeng Q."/>
            <person name="Gargeya S."/>
            <person name="Fitzgerald M."/>
            <person name="Haas B."/>
            <person name="Abouelleil A."/>
            <person name="Alvarado L."/>
            <person name="Arachchi H.M."/>
            <person name="Berlin A."/>
            <person name="Brown A."/>
            <person name="Chapman S.B."/>
            <person name="Chen Z."/>
            <person name="Dunbar C."/>
            <person name="Freedman E."/>
            <person name="Gearin G."/>
            <person name="Gellesch M."/>
            <person name="Goldberg J."/>
            <person name="Griggs A."/>
            <person name="Gujja S."/>
            <person name="Heiman D."/>
            <person name="Howarth C."/>
            <person name="Larson L."/>
            <person name="Lui A."/>
            <person name="MacDonald P.J.P."/>
            <person name="Mehta T."/>
            <person name="Montmayeur A."/>
            <person name="Murphy C."/>
            <person name="Neiman D."/>
            <person name="Pearson M."/>
            <person name="Priest M."/>
            <person name="Roberts A."/>
            <person name="Saif S."/>
            <person name="Shea T."/>
            <person name="Shenoy N."/>
            <person name="Sisk P."/>
            <person name="Stolte C."/>
            <person name="Sykes S."/>
            <person name="Yandava C."/>
            <person name="Wortman J."/>
            <person name="Nusbaum C."/>
            <person name="Birren B."/>
        </authorList>
    </citation>
    <scope>NUCLEOTIDE SEQUENCE</scope>
    <source>
        <strain evidence="2">R3-111a-1</strain>
    </source>
</reference>
<protein>
    <submittedName>
        <fullName evidence="2 3">Uncharacterized protein</fullName>
    </submittedName>
</protein>
<keyword evidence="4" id="KW-1185">Reference proteome</keyword>
<reference evidence="3" key="5">
    <citation type="submission" date="2018-04" db="UniProtKB">
        <authorList>
            <consortium name="EnsemblFungi"/>
        </authorList>
    </citation>
    <scope>IDENTIFICATION</scope>
    <source>
        <strain evidence="3">R3-111a-1</strain>
    </source>
</reference>
<evidence type="ECO:0000313" key="2">
    <source>
        <dbReference type="EMBL" id="EJT72457.1"/>
    </source>
</evidence>
<dbReference type="VEuPathDB" id="FungiDB:GGTG_09323"/>
<feature type="compositionally biased region" description="Basic and acidic residues" evidence="1">
    <location>
        <begin position="1"/>
        <end position="18"/>
    </location>
</feature>
<reference evidence="2" key="2">
    <citation type="submission" date="2010-07" db="EMBL/GenBank/DDBJ databases">
        <authorList>
            <consortium name="The Broad Institute Genome Sequencing Platform"/>
            <consortium name="Broad Institute Genome Sequencing Center for Infectious Disease"/>
            <person name="Ma L.-J."/>
            <person name="Dead R."/>
            <person name="Young S."/>
            <person name="Zeng Q."/>
            <person name="Koehrsen M."/>
            <person name="Alvarado L."/>
            <person name="Berlin A."/>
            <person name="Chapman S.B."/>
            <person name="Chen Z."/>
            <person name="Freedman E."/>
            <person name="Gellesch M."/>
            <person name="Goldberg J."/>
            <person name="Griggs A."/>
            <person name="Gujja S."/>
            <person name="Heilman E.R."/>
            <person name="Heiman D."/>
            <person name="Hepburn T."/>
            <person name="Howarth C."/>
            <person name="Jen D."/>
            <person name="Larson L."/>
            <person name="Mehta T."/>
            <person name="Neiman D."/>
            <person name="Pearson M."/>
            <person name="Roberts A."/>
            <person name="Saif S."/>
            <person name="Shea T."/>
            <person name="Shenoy N."/>
            <person name="Sisk P."/>
            <person name="Stolte C."/>
            <person name="Sykes S."/>
            <person name="Walk T."/>
            <person name="White J."/>
            <person name="Yandava C."/>
            <person name="Haas B."/>
            <person name="Nusbaum C."/>
            <person name="Birren B."/>
        </authorList>
    </citation>
    <scope>NUCLEOTIDE SEQUENCE</scope>
    <source>
        <strain evidence="2">R3-111a-1</strain>
    </source>
</reference>
<reference evidence="4" key="1">
    <citation type="submission" date="2010-07" db="EMBL/GenBank/DDBJ databases">
        <title>The genome sequence of Gaeumannomyces graminis var. tritici strain R3-111a-1.</title>
        <authorList>
            <consortium name="The Broad Institute Genome Sequencing Platform"/>
            <person name="Ma L.-J."/>
            <person name="Dead R."/>
            <person name="Young S."/>
            <person name="Zeng Q."/>
            <person name="Koehrsen M."/>
            <person name="Alvarado L."/>
            <person name="Berlin A."/>
            <person name="Chapman S.B."/>
            <person name="Chen Z."/>
            <person name="Freedman E."/>
            <person name="Gellesch M."/>
            <person name="Goldberg J."/>
            <person name="Griggs A."/>
            <person name="Gujja S."/>
            <person name="Heilman E.R."/>
            <person name="Heiman D."/>
            <person name="Hepburn T."/>
            <person name="Howarth C."/>
            <person name="Jen D."/>
            <person name="Larson L."/>
            <person name="Mehta T."/>
            <person name="Neiman D."/>
            <person name="Pearson M."/>
            <person name="Roberts A."/>
            <person name="Saif S."/>
            <person name="Shea T."/>
            <person name="Shenoy N."/>
            <person name="Sisk P."/>
            <person name="Stolte C."/>
            <person name="Sykes S."/>
            <person name="Walk T."/>
            <person name="White J."/>
            <person name="Yandava C."/>
            <person name="Haas B."/>
            <person name="Nusbaum C."/>
            <person name="Birren B."/>
        </authorList>
    </citation>
    <scope>NUCLEOTIDE SEQUENCE [LARGE SCALE GENOMIC DNA]</scope>
    <source>
        <strain evidence="4">R3-111a-1</strain>
    </source>
</reference>
<feature type="region of interest" description="Disordered" evidence="1">
    <location>
        <begin position="44"/>
        <end position="74"/>
    </location>
</feature>
<dbReference type="AlphaFoldDB" id="J3P726"/>
<evidence type="ECO:0000256" key="1">
    <source>
        <dbReference type="SAM" id="MobiDB-lite"/>
    </source>
</evidence>
<name>J3P726_GAET3</name>
<dbReference type="EnsemblFungi" id="EJT72457">
    <property type="protein sequence ID" value="EJT72457"/>
    <property type="gene ID" value="GGTG_09323"/>
</dbReference>
<feature type="region of interest" description="Disordered" evidence="1">
    <location>
        <begin position="1"/>
        <end position="25"/>
    </location>
</feature>
<sequence length="185" mass="20258">MLTRKEENEERWKREKGLYSRGGGPCVSGSGTWPVRWAHNLRDNRDTAKAVPRRRTPVEELHETVPEAPSDTPEVTLPVTETIKTGATPPNSAAAMAEAMMVLLLAVLPRLAETTLEMMAATLMMILRNATTMTIMASVSLVISATNATHVTSVAIVRLEATANKPSILTYQPVHREIVSLSSER</sequence>
<proteinExistence type="predicted"/>